<dbReference type="InterPro" id="IPR039425">
    <property type="entry name" value="RNA_pol_sigma-70-like"/>
</dbReference>
<comment type="caution">
    <text evidence="8">The sequence shown here is derived from an EMBL/GenBank/DDBJ whole genome shotgun (WGS) entry which is preliminary data.</text>
</comment>
<feature type="domain" description="RNA polymerase sigma-70 region 2" evidence="7">
    <location>
        <begin position="9"/>
        <end position="75"/>
    </location>
</feature>
<feature type="region of interest" description="Disordered" evidence="5">
    <location>
        <begin position="217"/>
        <end position="243"/>
    </location>
</feature>
<dbReference type="EMBL" id="JBHTGP010000031">
    <property type="protein sequence ID" value="MFD0691484.1"/>
    <property type="molecule type" value="Genomic_DNA"/>
</dbReference>
<gene>
    <name evidence="8" type="ORF">ACFQZM_43830</name>
</gene>
<evidence type="ECO:0000256" key="6">
    <source>
        <dbReference type="SAM" id="Phobius"/>
    </source>
</evidence>
<dbReference type="Pfam" id="PF04542">
    <property type="entry name" value="Sigma70_r2"/>
    <property type="match status" value="1"/>
</dbReference>
<keyword evidence="2" id="KW-0731">Sigma factor</keyword>
<dbReference type="PANTHER" id="PTHR43133:SF8">
    <property type="entry name" value="RNA POLYMERASE SIGMA FACTOR HI_1459-RELATED"/>
    <property type="match status" value="1"/>
</dbReference>
<dbReference type="Proteomes" id="UP001597063">
    <property type="component" value="Unassembled WGS sequence"/>
</dbReference>
<feature type="transmembrane region" description="Helical" evidence="6">
    <location>
        <begin position="245"/>
        <end position="267"/>
    </location>
</feature>
<evidence type="ECO:0000313" key="8">
    <source>
        <dbReference type="EMBL" id="MFD0691484.1"/>
    </source>
</evidence>
<keyword evidence="1" id="KW-0805">Transcription regulation</keyword>
<keyword evidence="6" id="KW-0812">Transmembrane</keyword>
<keyword evidence="4" id="KW-0804">Transcription</keyword>
<evidence type="ECO:0000256" key="4">
    <source>
        <dbReference type="ARBA" id="ARBA00023163"/>
    </source>
</evidence>
<evidence type="ECO:0000256" key="3">
    <source>
        <dbReference type="ARBA" id="ARBA00023125"/>
    </source>
</evidence>
<accession>A0ABW2XZD5</accession>
<sequence>MDPPPFPVLYRDLRDPVLWYLRKLLRGTGVDPDDVAQKAWTEVWRHHPDIRSNPRSYVLQTAHNTAVSELEQHSRAERAIADYAASFSREQQDSALDELDAVLDDMAAEDGAAGTAEAGERSRRELLGRVMDAVERLPFRQRAVILLWISEGPAPTDGEIGARRRHLHAAMNDEIAATRADDAVIEREIAQITGAAPRAPETFDADDAAEVQDVRHEGAGTGARHERPGARPTRPHRPSPRPDRLTTVAMVLTGAGGLAWTVVAIVKEAAHEWVVLTGAALMFAQGLVLAACGQRRGS</sequence>
<evidence type="ECO:0000256" key="5">
    <source>
        <dbReference type="SAM" id="MobiDB-lite"/>
    </source>
</evidence>
<evidence type="ECO:0000259" key="7">
    <source>
        <dbReference type="Pfam" id="PF04542"/>
    </source>
</evidence>
<evidence type="ECO:0000313" key="9">
    <source>
        <dbReference type="Proteomes" id="UP001597063"/>
    </source>
</evidence>
<name>A0ABW2XZD5_9ACTN</name>
<keyword evidence="9" id="KW-1185">Reference proteome</keyword>
<protein>
    <submittedName>
        <fullName evidence="8">RNA polymerase sigma factor</fullName>
    </submittedName>
</protein>
<keyword evidence="3" id="KW-0238">DNA-binding</keyword>
<dbReference type="PANTHER" id="PTHR43133">
    <property type="entry name" value="RNA POLYMERASE ECF-TYPE SIGMA FACTO"/>
    <property type="match status" value="1"/>
</dbReference>
<proteinExistence type="predicted"/>
<feature type="compositionally biased region" description="Basic and acidic residues" evidence="5">
    <location>
        <begin position="217"/>
        <end position="229"/>
    </location>
</feature>
<evidence type="ECO:0000256" key="1">
    <source>
        <dbReference type="ARBA" id="ARBA00023015"/>
    </source>
</evidence>
<organism evidence="8 9">
    <name type="scientific">Actinomadura fibrosa</name>
    <dbReference type="NCBI Taxonomy" id="111802"/>
    <lineage>
        <taxon>Bacteria</taxon>
        <taxon>Bacillati</taxon>
        <taxon>Actinomycetota</taxon>
        <taxon>Actinomycetes</taxon>
        <taxon>Streptosporangiales</taxon>
        <taxon>Thermomonosporaceae</taxon>
        <taxon>Actinomadura</taxon>
    </lineage>
</organism>
<keyword evidence="6" id="KW-0472">Membrane</keyword>
<dbReference type="InterPro" id="IPR007627">
    <property type="entry name" value="RNA_pol_sigma70_r2"/>
</dbReference>
<dbReference type="RefSeq" id="WP_165502693.1">
    <property type="nucleotide sequence ID" value="NZ_CAACUY010000009.1"/>
</dbReference>
<evidence type="ECO:0000256" key="2">
    <source>
        <dbReference type="ARBA" id="ARBA00023082"/>
    </source>
</evidence>
<feature type="transmembrane region" description="Helical" evidence="6">
    <location>
        <begin position="273"/>
        <end position="292"/>
    </location>
</feature>
<dbReference type="Gene3D" id="1.10.1740.10">
    <property type="match status" value="1"/>
</dbReference>
<dbReference type="SUPFAM" id="SSF88946">
    <property type="entry name" value="Sigma2 domain of RNA polymerase sigma factors"/>
    <property type="match status" value="1"/>
</dbReference>
<dbReference type="InterPro" id="IPR013325">
    <property type="entry name" value="RNA_pol_sigma_r2"/>
</dbReference>
<reference evidence="9" key="1">
    <citation type="journal article" date="2019" name="Int. J. Syst. Evol. Microbiol.">
        <title>The Global Catalogue of Microorganisms (GCM) 10K type strain sequencing project: providing services to taxonomists for standard genome sequencing and annotation.</title>
        <authorList>
            <consortium name="The Broad Institute Genomics Platform"/>
            <consortium name="The Broad Institute Genome Sequencing Center for Infectious Disease"/>
            <person name="Wu L."/>
            <person name="Ma J."/>
        </authorList>
    </citation>
    <scope>NUCLEOTIDE SEQUENCE [LARGE SCALE GENOMIC DNA]</scope>
    <source>
        <strain evidence="9">JCM 9371</strain>
    </source>
</reference>
<keyword evidence="6" id="KW-1133">Transmembrane helix</keyword>